<keyword evidence="2" id="KW-1185">Reference proteome</keyword>
<accession>A0ABW6BIF2</accession>
<name>A0ABW6BIF2_9SPHI</name>
<evidence type="ECO:0000313" key="1">
    <source>
        <dbReference type="EMBL" id="MFD2969277.1"/>
    </source>
</evidence>
<comment type="caution">
    <text evidence="1">The sequence shown here is derived from an EMBL/GenBank/DDBJ whole genome shotgun (WGS) entry which is preliminary data.</text>
</comment>
<reference evidence="2" key="1">
    <citation type="journal article" date="2019" name="Int. J. Syst. Evol. Microbiol.">
        <title>The Global Catalogue of Microorganisms (GCM) 10K type strain sequencing project: providing services to taxonomists for standard genome sequencing and annotation.</title>
        <authorList>
            <consortium name="The Broad Institute Genomics Platform"/>
            <consortium name="The Broad Institute Genome Sequencing Center for Infectious Disease"/>
            <person name="Wu L."/>
            <person name="Ma J."/>
        </authorList>
    </citation>
    <scope>NUCLEOTIDE SEQUENCE [LARGE SCALE GENOMIC DNA]</scope>
    <source>
        <strain evidence="2">KCTC 22814</strain>
    </source>
</reference>
<evidence type="ECO:0008006" key="3">
    <source>
        <dbReference type="Google" id="ProtNLM"/>
    </source>
</evidence>
<sequence>MLSLRNFIDVYFFRPLKNFFSRLLRKGSSSTKSCTVYRKDGNLYVVTTFKTDTGLLLENLPIYRLQEDDAVLFDKLIRESLEISNRIVRVPNREETAATQKLLLKNLQERSFKSLYTKAKACGIFIAKTEITVYPYITDNPKRGMREIADRRARFEEDENGLNLAIAYLRECLFDHRD</sequence>
<dbReference type="Proteomes" id="UP001597525">
    <property type="component" value="Unassembled WGS sequence"/>
</dbReference>
<dbReference type="EMBL" id="JBHUPB010000012">
    <property type="protein sequence ID" value="MFD2969277.1"/>
    <property type="molecule type" value="Genomic_DNA"/>
</dbReference>
<dbReference type="InterPro" id="IPR037891">
    <property type="entry name" value="Cdil-like_sf"/>
</dbReference>
<dbReference type="SUPFAM" id="SSF160207">
    <property type="entry name" value="NMB0488-like"/>
    <property type="match status" value="1"/>
</dbReference>
<proteinExistence type="predicted"/>
<evidence type="ECO:0000313" key="2">
    <source>
        <dbReference type="Proteomes" id="UP001597525"/>
    </source>
</evidence>
<dbReference type="RefSeq" id="WP_320186490.1">
    <property type="nucleotide sequence ID" value="NZ_CP138332.1"/>
</dbReference>
<gene>
    <name evidence="1" type="ORF">ACFS7Y_17920</name>
</gene>
<organism evidence="1 2">
    <name type="scientific">Sphingobacterium bambusae</name>
    <dbReference type="NCBI Taxonomy" id="662858"/>
    <lineage>
        <taxon>Bacteria</taxon>
        <taxon>Pseudomonadati</taxon>
        <taxon>Bacteroidota</taxon>
        <taxon>Sphingobacteriia</taxon>
        <taxon>Sphingobacteriales</taxon>
        <taxon>Sphingobacteriaceae</taxon>
        <taxon>Sphingobacterium</taxon>
    </lineage>
</organism>
<protein>
    <recommendedName>
        <fullName evidence="3">DUF1436 family protein</fullName>
    </recommendedName>
</protein>